<organism evidence="3 4">
    <name type="scientific">Paenibacillus rhizovicinus</name>
    <dbReference type="NCBI Taxonomy" id="2704463"/>
    <lineage>
        <taxon>Bacteria</taxon>
        <taxon>Bacillati</taxon>
        <taxon>Bacillota</taxon>
        <taxon>Bacilli</taxon>
        <taxon>Bacillales</taxon>
        <taxon>Paenibacillaceae</taxon>
        <taxon>Paenibacillus</taxon>
    </lineage>
</organism>
<dbReference type="PANTHER" id="PTHR43630:SF2">
    <property type="entry name" value="GLYCOSYLTRANSFERASE"/>
    <property type="match status" value="1"/>
</dbReference>
<proteinExistence type="predicted"/>
<keyword evidence="3" id="KW-0808">Transferase</keyword>
<dbReference type="Proteomes" id="UP000479114">
    <property type="component" value="Chromosome"/>
</dbReference>
<evidence type="ECO:0000256" key="1">
    <source>
        <dbReference type="SAM" id="MobiDB-lite"/>
    </source>
</evidence>
<evidence type="ECO:0000259" key="2">
    <source>
        <dbReference type="Pfam" id="PF00535"/>
    </source>
</evidence>
<dbReference type="AlphaFoldDB" id="A0A6C0P1W3"/>
<evidence type="ECO:0000313" key="4">
    <source>
        <dbReference type="Proteomes" id="UP000479114"/>
    </source>
</evidence>
<dbReference type="Gene3D" id="3.90.550.10">
    <property type="entry name" value="Spore Coat Polysaccharide Biosynthesis Protein SpsA, Chain A"/>
    <property type="match status" value="1"/>
</dbReference>
<accession>A0A6C0P1W3</accession>
<dbReference type="GO" id="GO:0016740">
    <property type="term" value="F:transferase activity"/>
    <property type="evidence" value="ECO:0007669"/>
    <property type="project" value="UniProtKB-KW"/>
</dbReference>
<feature type="region of interest" description="Disordered" evidence="1">
    <location>
        <begin position="1"/>
        <end position="34"/>
    </location>
</feature>
<dbReference type="SUPFAM" id="SSF53448">
    <property type="entry name" value="Nucleotide-diphospho-sugar transferases"/>
    <property type="match status" value="1"/>
</dbReference>
<gene>
    <name evidence="3" type="ORF">GZH47_17660</name>
</gene>
<keyword evidence="4" id="KW-1185">Reference proteome</keyword>
<feature type="compositionally biased region" description="Low complexity" evidence="1">
    <location>
        <begin position="697"/>
        <end position="706"/>
    </location>
</feature>
<dbReference type="KEGG" id="prz:GZH47_17660"/>
<reference evidence="3 4" key="1">
    <citation type="submission" date="2020-02" db="EMBL/GenBank/DDBJ databases">
        <title>Paenibacillus sp. nov., isolated from rhizosphere soil of tomato.</title>
        <authorList>
            <person name="Weon H.-Y."/>
            <person name="Lee S.A."/>
        </authorList>
    </citation>
    <scope>NUCLEOTIDE SEQUENCE [LARGE SCALE GENOMIC DNA]</scope>
    <source>
        <strain evidence="3 4">14171R-81</strain>
    </source>
</reference>
<feature type="compositionally biased region" description="Low complexity" evidence="1">
    <location>
        <begin position="668"/>
        <end position="689"/>
    </location>
</feature>
<dbReference type="RefSeq" id="WP_162642179.1">
    <property type="nucleotide sequence ID" value="NZ_CP048286.1"/>
</dbReference>
<dbReference type="PANTHER" id="PTHR43630">
    <property type="entry name" value="POLY-BETA-1,6-N-ACETYL-D-GLUCOSAMINE SYNTHASE"/>
    <property type="match status" value="1"/>
</dbReference>
<sequence length="723" mass="76655">MGTEPEETNGFGGNDHENSNENSNDSSGDGGGSEGGPLPVSLCMIVRNESRFLADCLRSAVPFVMEIIVVDTGSTDDTAVIAEAFGARVIHAAWKDDFAEARNGSLAAAAQPWILVLDADERLAVGDADAWRALLGDASKWGYFVKVNSRVGSGANGDTVTDAVCRLFRRDTRIRFRGLVHEETATAVCEAFGDAAIGYAEGLEIRHEGYRDEVIAERDKFARNRRLLERALAVSPEDPALRYAAGAELFASGEYSSALSWLEPLAQLERDPGYGSDLALKIIHACRAVGRLPDAERYAAMAARRYADFADVHEARCEVLLALDAPLPALWSAEAAMSAGPAPACYSTAAGAGTYRALGLAGAALERLYRYREAAETYGAAIAQRFDHAPSWQRLLLLGQLDASLRPLWLEAARSSAAASAPPFPWLEGQLLEWLCDLRQPDEAAAVWALAVGGAGGRSPGALAEGLWLVQRGEAQRGRQVWDAACEAGDADAARLAVYGFALALGEGDAERAHFMQERRVGSEYAAAARAALAACEGAAQAMPPDAAGSAIALALLRLGAVPAWLRLHAAAAPAAPASARAALRAVPPLLLAALLRTAPPAQLAALRAALAAGGAGLPRPRLRRTAWRPAGPRPPAANGGQRRRTSPPPERRARAHGSGAPPPQGSPPQARLWRAPRAPRARAETCPRCTAKRPCRSSSARPSSRLYKPRSSQALFSWRSEP</sequence>
<name>A0A6C0P1W3_9BACL</name>
<dbReference type="InterPro" id="IPR001173">
    <property type="entry name" value="Glyco_trans_2-like"/>
</dbReference>
<feature type="domain" description="Glycosyltransferase 2-like" evidence="2">
    <location>
        <begin position="41"/>
        <end position="123"/>
    </location>
</feature>
<dbReference type="CDD" id="cd02511">
    <property type="entry name" value="Beta4Glucosyltransferase"/>
    <property type="match status" value="1"/>
</dbReference>
<dbReference type="Gene3D" id="1.25.40.10">
    <property type="entry name" value="Tetratricopeptide repeat domain"/>
    <property type="match status" value="1"/>
</dbReference>
<dbReference type="Pfam" id="PF00535">
    <property type="entry name" value="Glycos_transf_2"/>
    <property type="match status" value="1"/>
</dbReference>
<dbReference type="InterPro" id="IPR029044">
    <property type="entry name" value="Nucleotide-diphossugar_trans"/>
</dbReference>
<protein>
    <submittedName>
        <fullName evidence="3">Glycosyltransferase family 2 protein</fullName>
    </submittedName>
</protein>
<evidence type="ECO:0000313" key="3">
    <source>
        <dbReference type="EMBL" id="QHW32455.1"/>
    </source>
</evidence>
<feature type="region of interest" description="Disordered" evidence="1">
    <location>
        <begin position="618"/>
        <end position="723"/>
    </location>
</feature>
<dbReference type="InterPro" id="IPR011990">
    <property type="entry name" value="TPR-like_helical_dom_sf"/>
</dbReference>
<dbReference type="EMBL" id="CP048286">
    <property type="protein sequence ID" value="QHW32455.1"/>
    <property type="molecule type" value="Genomic_DNA"/>
</dbReference>
<dbReference type="SUPFAM" id="SSF48452">
    <property type="entry name" value="TPR-like"/>
    <property type="match status" value="1"/>
</dbReference>